<keyword evidence="2" id="KW-0964">Secreted</keyword>
<evidence type="ECO:0000259" key="3">
    <source>
        <dbReference type="PROSITE" id="PS50234"/>
    </source>
</evidence>
<protein>
    <submittedName>
        <fullName evidence="5">Uncharacterized protein</fullName>
    </submittedName>
</protein>
<dbReference type="PANTHER" id="PTHR24020">
    <property type="entry name" value="COLLAGEN ALPHA"/>
    <property type="match status" value="1"/>
</dbReference>
<feature type="domain" description="VWFA" evidence="3">
    <location>
        <begin position="86"/>
        <end position="259"/>
    </location>
</feature>
<dbReference type="EMBL" id="CAUEEQ010060439">
    <property type="protein sequence ID" value="CAJ0964388.1"/>
    <property type="molecule type" value="Genomic_DNA"/>
</dbReference>
<dbReference type="InterPro" id="IPR036116">
    <property type="entry name" value="FN3_sf"/>
</dbReference>
<evidence type="ECO:0000313" key="6">
    <source>
        <dbReference type="Proteomes" id="UP001176940"/>
    </source>
</evidence>
<organism evidence="5 6">
    <name type="scientific">Ranitomeya imitator</name>
    <name type="common">mimic poison frog</name>
    <dbReference type="NCBI Taxonomy" id="111125"/>
    <lineage>
        <taxon>Eukaryota</taxon>
        <taxon>Metazoa</taxon>
        <taxon>Chordata</taxon>
        <taxon>Craniata</taxon>
        <taxon>Vertebrata</taxon>
        <taxon>Euteleostomi</taxon>
        <taxon>Amphibia</taxon>
        <taxon>Batrachia</taxon>
        <taxon>Anura</taxon>
        <taxon>Neobatrachia</taxon>
        <taxon>Hyloidea</taxon>
        <taxon>Dendrobatidae</taxon>
        <taxon>Dendrobatinae</taxon>
        <taxon>Ranitomeya</taxon>
    </lineage>
</organism>
<feature type="domain" description="Fibronectin type-III" evidence="4">
    <location>
        <begin position="1"/>
        <end position="85"/>
    </location>
</feature>
<keyword evidence="2" id="KW-0272">Extracellular matrix</keyword>
<dbReference type="Pfam" id="PF00092">
    <property type="entry name" value="VWA"/>
    <property type="match status" value="1"/>
</dbReference>
<feature type="non-terminal residue" evidence="5">
    <location>
        <position position="296"/>
    </location>
</feature>
<evidence type="ECO:0000256" key="2">
    <source>
        <dbReference type="ARBA" id="ARBA00022530"/>
    </source>
</evidence>
<dbReference type="InterPro" id="IPR013783">
    <property type="entry name" value="Ig-like_fold"/>
</dbReference>
<dbReference type="SUPFAM" id="SSF49265">
    <property type="entry name" value="Fibronectin type III"/>
    <property type="match status" value="1"/>
</dbReference>
<dbReference type="PANTHER" id="PTHR24020:SF84">
    <property type="entry name" value="VWFA DOMAIN-CONTAINING PROTEIN"/>
    <property type="match status" value="1"/>
</dbReference>
<dbReference type="Gene3D" id="3.40.50.410">
    <property type="entry name" value="von Willebrand factor, type A domain"/>
    <property type="match status" value="1"/>
</dbReference>
<dbReference type="InterPro" id="IPR002035">
    <property type="entry name" value="VWF_A"/>
</dbReference>
<reference evidence="5" key="1">
    <citation type="submission" date="2023-07" db="EMBL/GenBank/DDBJ databases">
        <authorList>
            <person name="Stuckert A."/>
        </authorList>
    </citation>
    <scope>NUCLEOTIDE SEQUENCE</scope>
</reference>
<dbReference type="InterPro" id="IPR003961">
    <property type="entry name" value="FN3_dom"/>
</dbReference>
<comment type="subcellular location">
    <subcellularLocation>
        <location evidence="1">Secreted</location>
        <location evidence="1">Extracellular space</location>
        <location evidence="1">Extracellular matrix</location>
    </subcellularLocation>
</comment>
<evidence type="ECO:0000259" key="4">
    <source>
        <dbReference type="PROSITE" id="PS50853"/>
    </source>
</evidence>
<comment type="caution">
    <text evidence="5">The sequence shown here is derived from an EMBL/GenBank/DDBJ whole genome shotgun (WGS) entry which is preliminary data.</text>
</comment>
<dbReference type="Gene3D" id="2.60.40.10">
    <property type="entry name" value="Immunoglobulins"/>
    <property type="match status" value="1"/>
</dbReference>
<dbReference type="InterPro" id="IPR036465">
    <property type="entry name" value="vWFA_dom_sf"/>
</dbReference>
<keyword evidence="6" id="KW-1185">Reference proteome</keyword>
<proteinExistence type="predicted"/>
<name>A0ABN9MCA7_9NEOB</name>
<dbReference type="InterPro" id="IPR050525">
    <property type="entry name" value="ECM_Assembly_Org"/>
</dbReference>
<dbReference type="CDD" id="cd01450">
    <property type="entry name" value="vWFA_subfamily_ECM"/>
    <property type="match status" value="1"/>
</dbReference>
<evidence type="ECO:0000256" key="1">
    <source>
        <dbReference type="ARBA" id="ARBA00004498"/>
    </source>
</evidence>
<sequence>MDVTRQRVRLTWSPVSGSTGYRIYWRRADGGPESSQAVSGDARYYEIDNLLSGARYQFRVVSLVGSRESEAASVLDNTACGTGKTDIVFMVHTTQDNQYNEGAIKKFLSQAVSSVGQLGSDATQIAIGAYSFRQRPSVLLNRSSELRTVVQQIQNIPFSDPSGTTIGGAIEFARNYLFTPAYGRRQNVPGVLVILADSPSSDDTLQAANAIKATGVRVLAVGTDGADQEQLRRIVSGQSQRNFFYTADAENLNSLSDPCPRRYVLSAKFRVDQVLLVHQVQLGPVVLLERVQPQED</sequence>
<dbReference type="SMART" id="SM00327">
    <property type="entry name" value="VWA"/>
    <property type="match status" value="1"/>
</dbReference>
<dbReference type="PROSITE" id="PS50234">
    <property type="entry name" value="VWFA"/>
    <property type="match status" value="1"/>
</dbReference>
<gene>
    <name evidence="5" type="ORF">RIMI_LOCUS19158356</name>
</gene>
<accession>A0ABN9MCA7</accession>
<dbReference type="Proteomes" id="UP001176940">
    <property type="component" value="Unassembled WGS sequence"/>
</dbReference>
<dbReference type="CDD" id="cd00063">
    <property type="entry name" value="FN3"/>
    <property type="match status" value="1"/>
</dbReference>
<evidence type="ECO:0000313" key="5">
    <source>
        <dbReference type="EMBL" id="CAJ0964388.1"/>
    </source>
</evidence>
<dbReference type="SUPFAM" id="SSF53300">
    <property type="entry name" value="vWA-like"/>
    <property type="match status" value="1"/>
</dbReference>
<dbReference type="Pfam" id="PF00041">
    <property type="entry name" value="fn3"/>
    <property type="match status" value="1"/>
</dbReference>
<dbReference type="PROSITE" id="PS50853">
    <property type="entry name" value="FN3"/>
    <property type="match status" value="1"/>
</dbReference>